<dbReference type="InterPro" id="IPR032466">
    <property type="entry name" value="Metal_Hydrolase"/>
</dbReference>
<gene>
    <name evidence="1" type="ORF">SAMN04488700_1379</name>
</gene>
<dbReference type="Proteomes" id="UP000193435">
    <property type="component" value="Unassembled WGS sequence"/>
</dbReference>
<organism evidence="1 2">
    <name type="scientific">Carnobacterium iners</name>
    <dbReference type="NCBI Taxonomy" id="1073423"/>
    <lineage>
        <taxon>Bacteria</taxon>
        <taxon>Bacillati</taxon>
        <taxon>Bacillota</taxon>
        <taxon>Bacilli</taxon>
        <taxon>Lactobacillales</taxon>
        <taxon>Carnobacteriaceae</taxon>
        <taxon>Carnobacterium</taxon>
    </lineage>
</organism>
<dbReference type="InterPro" id="IPR008257">
    <property type="entry name" value="Pept_M19"/>
</dbReference>
<dbReference type="RefSeq" id="WP_085559544.1">
    <property type="nucleotide sequence ID" value="NZ_FOAH01000007.1"/>
</dbReference>
<dbReference type="SUPFAM" id="SSF51556">
    <property type="entry name" value="Metallo-dependent hydrolases"/>
    <property type="match status" value="1"/>
</dbReference>
<name>A0A1X7N6D3_9LACT</name>
<dbReference type="OrthoDB" id="9804920at2"/>
<sequence length="311" mass="34398">MDVIDLHCDTLLKLQQSNGKLDFKGSDELSVNLARLKEGQVKIQAFAIFIEPDILVEEKYAAALEQITYYQQDILGKNPEIKQIKKWDDIKNLKDGEIGSFLTLEGVEAIGNDLTKLDHLLDLGVLSVGLTWNPANLAADGIQEPRGGGLTAFGFDIVAKLNSRKVFTDVSHLSIASFWDVMKVAKYPIATHSNVLDLCGHVRNLNNDQIKAMIERNAPIHIVFNPPFTIGEENQKTTNINDLVKHVEALVELGAMKNIGFGSDFDGISSHIENLTHIGQVQNLVTVLEEIFSKTEVEGFAAKNFLNHLPS</sequence>
<dbReference type="EMBL" id="FXBJ01000002">
    <property type="protein sequence ID" value="SMH32328.1"/>
    <property type="molecule type" value="Genomic_DNA"/>
</dbReference>
<evidence type="ECO:0000313" key="1">
    <source>
        <dbReference type="EMBL" id="SMH32328.1"/>
    </source>
</evidence>
<protein>
    <submittedName>
        <fullName evidence="1">Membrane dipeptidase</fullName>
    </submittedName>
</protein>
<dbReference type="PANTHER" id="PTHR10443">
    <property type="entry name" value="MICROSOMAL DIPEPTIDASE"/>
    <property type="match status" value="1"/>
</dbReference>
<dbReference type="STRING" id="1073423.SAMN04488700_1379"/>
<keyword evidence="2" id="KW-1185">Reference proteome</keyword>
<evidence type="ECO:0000313" key="2">
    <source>
        <dbReference type="Proteomes" id="UP000193435"/>
    </source>
</evidence>
<dbReference type="GO" id="GO:0070573">
    <property type="term" value="F:metallodipeptidase activity"/>
    <property type="evidence" value="ECO:0007669"/>
    <property type="project" value="InterPro"/>
</dbReference>
<dbReference type="AlphaFoldDB" id="A0A1X7N6D3"/>
<dbReference type="Pfam" id="PF01244">
    <property type="entry name" value="Peptidase_M19"/>
    <property type="match status" value="1"/>
</dbReference>
<reference evidence="1 2" key="1">
    <citation type="submission" date="2017-04" db="EMBL/GenBank/DDBJ databases">
        <authorList>
            <person name="Afonso C.L."/>
            <person name="Miller P.J."/>
            <person name="Scott M.A."/>
            <person name="Spackman E."/>
            <person name="Goraichik I."/>
            <person name="Dimitrov K.M."/>
            <person name="Suarez D.L."/>
            <person name="Swayne D.E."/>
        </authorList>
    </citation>
    <scope>NUCLEOTIDE SEQUENCE [LARGE SCALE GENOMIC DNA]</scope>
    <source>
        <strain evidence="1 2">LMG26642</strain>
    </source>
</reference>
<dbReference type="PROSITE" id="PS51365">
    <property type="entry name" value="RENAL_DIPEPTIDASE_2"/>
    <property type="match status" value="1"/>
</dbReference>
<dbReference type="Gene3D" id="3.20.20.140">
    <property type="entry name" value="Metal-dependent hydrolases"/>
    <property type="match status" value="1"/>
</dbReference>
<dbReference type="PANTHER" id="PTHR10443:SF12">
    <property type="entry name" value="DIPEPTIDASE"/>
    <property type="match status" value="1"/>
</dbReference>
<dbReference type="GO" id="GO:0006508">
    <property type="term" value="P:proteolysis"/>
    <property type="evidence" value="ECO:0007669"/>
    <property type="project" value="InterPro"/>
</dbReference>
<accession>A0A1X7N6D3</accession>
<proteinExistence type="predicted"/>